<keyword evidence="7 11" id="KW-0418">Kinase</keyword>
<reference evidence="12" key="1">
    <citation type="submission" date="2020-10" db="EMBL/GenBank/DDBJ databases">
        <authorList>
            <person name="Gilroy R."/>
        </authorList>
    </citation>
    <scope>NUCLEOTIDE SEQUENCE</scope>
    <source>
        <strain evidence="12">B1-13419</strain>
    </source>
</reference>
<dbReference type="PANTHER" id="PTHR21087">
    <property type="entry name" value="SHIKIMATE KINASE"/>
    <property type="match status" value="1"/>
</dbReference>
<evidence type="ECO:0000313" key="13">
    <source>
        <dbReference type="Proteomes" id="UP000823757"/>
    </source>
</evidence>
<evidence type="ECO:0000313" key="12">
    <source>
        <dbReference type="EMBL" id="MBO8475284.1"/>
    </source>
</evidence>
<comment type="catalytic activity">
    <reaction evidence="10 11">
        <text>shikimate + ATP = 3-phosphoshikimate + ADP + H(+)</text>
        <dbReference type="Rhea" id="RHEA:13121"/>
        <dbReference type="ChEBI" id="CHEBI:15378"/>
        <dbReference type="ChEBI" id="CHEBI:30616"/>
        <dbReference type="ChEBI" id="CHEBI:36208"/>
        <dbReference type="ChEBI" id="CHEBI:145989"/>
        <dbReference type="ChEBI" id="CHEBI:456216"/>
        <dbReference type="EC" id="2.7.1.71"/>
    </reaction>
</comment>
<name>A0A9D9IP12_9BACT</name>
<comment type="caution">
    <text evidence="12">The sequence shown here is derived from an EMBL/GenBank/DDBJ whole genome shotgun (WGS) entry which is preliminary data.</text>
</comment>
<dbReference type="InterPro" id="IPR023000">
    <property type="entry name" value="Shikimate_kinase_CS"/>
</dbReference>
<evidence type="ECO:0000256" key="2">
    <source>
        <dbReference type="ARBA" id="ARBA00006997"/>
    </source>
</evidence>
<keyword evidence="11" id="KW-0963">Cytoplasm</keyword>
<keyword evidence="5 11" id="KW-0808">Transferase</keyword>
<evidence type="ECO:0000256" key="4">
    <source>
        <dbReference type="ARBA" id="ARBA00022605"/>
    </source>
</evidence>
<sequence>MTISLTGFMGSGKSSVGKELSALLSYPVIDLDSYIEEKEGRSIPEIFASGGEAAFRRMELDALTELLSDPVQMILSLGGGTLTTPECAELVHRKTLCIYLRAATDTLVRNLEGDTAGRPMLSQGSTSTLRGRIEELMSLRSGIYESSAHHIIDIDGKTVAAVASEIVSVIG</sequence>
<dbReference type="GO" id="GO:0005829">
    <property type="term" value="C:cytosol"/>
    <property type="evidence" value="ECO:0007669"/>
    <property type="project" value="TreeGrafter"/>
</dbReference>
<protein>
    <recommendedName>
        <fullName evidence="3 11">Shikimate kinase</fullName>
        <shortName evidence="11">SK</shortName>
        <ecNumber evidence="3 11">2.7.1.71</ecNumber>
    </recommendedName>
</protein>
<dbReference type="GO" id="GO:0004765">
    <property type="term" value="F:shikimate kinase activity"/>
    <property type="evidence" value="ECO:0007669"/>
    <property type="project" value="UniProtKB-UniRule"/>
</dbReference>
<feature type="binding site" evidence="11">
    <location>
        <begin position="10"/>
        <end position="15"/>
    </location>
    <ligand>
        <name>ATP</name>
        <dbReference type="ChEBI" id="CHEBI:30616"/>
    </ligand>
</feature>
<dbReference type="CDD" id="cd00464">
    <property type="entry name" value="SK"/>
    <property type="match status" value="1"/>
</dbReference>
<dbReference type="EMBL" id="JADIMD010000121">
    <property type="protein sequence ID" value="MBO8475284.1"/>
    <property type="molecule type" value="Genomic_DNA"/>
</dbReference>
<dbReference type="GO" id="GO:0009073">
    <property type="term" value="P:aromatic amino acid family biosynthetic process"/>
    <property type="evidence" value="ECO:0007669"/>
    <property type="project" value="UniProtKB-KW"/>
</dbReference>
<feature type="binding site" evidence="11">
    <location>
        <position position="118"/>
    </location>
    <ligand>
        <name>ATP</name>
        <dbReference type="ChEBI" id="CHEBI:30616"/>
    </ligand>
</feature>
<dbReference type="InterPro" id="IPR000623">
    <property type="entry name" value="Shikimate_kinase/TSH1"/>
</dbReference>
<dbReference type="GO" id="GO:0005524">
    <property type="term" value="F:ATP binding"/>
    <property type="evidence" value="ECO:0007669"/>
    <property type="project" value="UniProtKB-UniRule"/>
</dbReference>
<evidence type="ECO:0000256" key="8">
    <source>
        <dbReference type="ARBA" id="ARBA00022840"/>
    </source>
</evidence>
<dbReference type="AlphaFoldDB" id="A0A9D9IP12"/>
<dbReference type="InterPro" id="IPR031322">
    <property type="entry name" value="Shikimate/glucono_kinase"/>
</dbReference>
<feature type="binding site" evidence="11">
    <location>
        <position position="79"/>
    </location>
    <ligand>
        <name>substrate</name>
    </ligand>
</feature>
<accession>A0A9D9IP12</accession>
<keyword evidence="11" id="KW-0479">Metal-binding</keyword>
<comment type="subunit">
    <text evidence="11">Monomer.</text>
</comment>
<evidence type="ECO:0000256" key="5">
    <source>
        <dbReference type="ARBA" id="ARBA00022679"/>
    </source>
</evidence>
<gene>
    <name evidence="11" type="primary">aroK</name>
    <name evidence="12" type="ORF">IAB91_08355</name>
</gene>
<dbReference type="Pfam" id="PF01202">
    <property type="entry name" value="SKI"/>
    <property type="match status" value="1"/>
</dbReference>
<dbReference type="HAMAP" id="MF_00109">
    <property type="entry name" value="Shikimate_kinase"/>
    <property type="match status" value="1"/>
</dbReference>
<organism evidence="12 13">
    <name type="scientific">Candidatus Cryptobacteroides faecigallinarum</name>
    <dbReference type="NCBI Taxonomy" id="2840763"/>
    <lineage>
        <taxon>Bacteria</taxon>
        <taxon>Pseudomonadati</taxon>
        <taxon>Bacteroidota</taxon>
        <taxon>Bacteroidia</taxon>
        <taxon>Bacteroidales</taxon>
        <taxon>Candidatus Cryptobacteroides</taxon>
    </lineage>
</organism>
<feature type="binding site" evidence="11">
    <location>
        <position position="56"/>
    </location>
    <ligand>
        <name>substrate</name>
    </ligand>
</feature>
<evidence type="ECO:0000256" key="7">
    <source>
        <dbReference type="ARBA" id="ARBA00022777"/>
    </source>
</evidence>
<evidence type="ECO:0000256" key="6">
    <source>
        <dbReference type="ARBA" id="ARBA00022741"/>
    </source>
</evidence>
<feature type="binding site" evidence="11">
    <location>
        <position position="32"/>
    </location>
    <ligand>
        <name>substrate</name>
    </ligand>
</feature>
<keyword evidence="6 11" id="KW-0547">Nucleotide-binding</keyword>
<comment type="subcellular location">
    <subcellularLocation>
        <location evidence="11">Cytoplasm</location>
    </subcellularLocation>
</comment>
<evidence type="ECO:0000256" key="10">
    <source>
        <dbReference type="ARBA" id="ARBA00048567"/>
    </source>
</evidence>
<comment type="caution">
    <text evidence="11">Lacks conserved residue(s) required for the propagation of feature annotation.</text>
</comment>
<dbReference type="SUPFAM" id="SSF52540">
    <property type="entry name" value="P-loop containing nucleoside triphosphate hydrolases"/>
    <property type="match status" value="1"/>
</dbReference>
<comment type="similarity">
    <text evidence="2 11">Belongs to the shikimate kinase family.</text>
</comment>
<proteinExistence type="inferred from homology"/>
<dbReference type="GO" id="GO:0009423">
    <property type="term" value="P:chorismate biosynthetic process"/>
    <property type="evidence" value="ECO:0007669"/>
    <property type="project" value="UniProtKB-UniRule"/>
</dbReference>
<dbReference type="PANTHER" id="PTHR21087:SF16">
    <property type="entry name" value="SHIKIMATE KINASE 1, CHLOROPLASTIC"/>
    <property type="match status" value="1"/>
</dbReference>
<keyword evidence="4 11" id="KW-0028">Amino-acid biosynthesis</keyword>
<dbReference type="GO" id="GO:0008652">
    <property type="term" value="P:amino acid biosynthetic process"/>
    <property type="evidence" value="ECO:0007669"/>
    <property type="project" value="UniProtKB-KW"/>
</dbReference>
<dbReference type="PRINTS" id="PR01100">
    <property type="entry name" value="SHIKIMTKNASE"/>
</dbReference>
<evidence type="ECO:0000256" key="1">
    <source>
        <dbReference type="ARBA" id="ARBA00004842"/>
    </source>
</evidence>
<dbReference type="PROSITE" id="PS01128">
    <property type="entry name" value="SHIKIMATE_KINASE"/>
    <property type="match status" value="1"/>
</dbReference>
<keyword evidence="8 11" id="KW-0067">ATP-binding</keyword>
<keyword evidence="11" id="KW-0460">Magnesium</keyword>
<dbReference type="Gene3D" id="3.40.50.300">
    <property type="entry name" value="P-loop containing nucleotide triphosphate hydrolases"/>
    <property type="match status" value="1"/>
</dbReference>
<comment type="pathway">
    <text evidence="1 11">Metabolic intermediate biosynthesis; chorismate biosynthesis; chorismate from D-erythrose 4-phosphate and phosphoenolpyruvate: step 5/7.</text>
</comment>
<comment type="function">
    <text evidence="11">Catalyzes the specific phosphorylation of the 3-hydroxyl group of shikimic acid using ATP as a cosubstrate.</text>
</comment>
<dbReference type="EC" id="2.7.1.71" evidence="3 11"/>
<evidence type="ECO:0000256" key="9">
    <source>
        <dbReference type="ARBA" id="ARBA00023141"/>
    </source>
</evidence>
<keyword evidence="9 11" id="KW-0057">Aromatic amino acid biosynthesis</keyword>
<reference evidence="12" key="2">
    <citation type="journal article" date="2021" name="PeerJ">
        <title>Extensive microbial diversity within the chicken gut microbiome revealed by metagenomics and culture.</title>
        <authorList>
            <person name="Gilroy R."/>
            <person name="Ravi A."/>
            <person name="Getino M."/>
            <person name="Pursley I."/>
            <person name="Horton D.L."/>
            <person name="Alikhan N.F."/>
            <person name="Baker D."/>
            <person name="Gharbi K."/>
            <person name="Hall N."/>
            <person name="Watson M."/>
            <person name="Adriaenssens E.M."/>
            <person name="Foster-Nyarko E."/>
            <person name="Jarju S."/>
            <person name="Secka A."/>
            <person name="Antonio M."/>
            <person name="Oren A."/>
            <person name="Chaudhuri R.R."/>
            <person name="La Ragione R."/>
            <person name="Hildebrand F."/>
            <person name="Pallen M.J."/>
        </authorList>
    </citation>
    <scope>NUCLEOTIDE SEQUENCE</scope>
    <source>
        <strain evidence="12">B1-13419</strain>
    </source>
</reference>
<dbReference type="InterPro" id="IPR027417">
    <property type="entry name" value="P-loop_NTPase"/>
</dbReference>
<evidence type="ECO:0000256" key="11">
    <source>
        <dbReference type="HAMAP-Rule" id="MF_00109"/>
    </source>
</evidence>
<feature type="binding site" evidence="11">
    <location>
        <position position="140"/>
    </location>
    <ligand>
        <name>substrate</name>
    </ligand>
</feature>
<feature type="binding site" evidence="11">
    <location>
        <position position="14"/>
    </location>
    <ligand>
        <name>Mg(2+)</name>
        <dbReference type="ChEBI" id="CHEBI:18420"/>
    </ligand>
</feature>
<dbReference type="Proteomes" id="UP000823757">
    <property type="component" value="Unassembled WGS sequence"/>
</dbReference>
<dbReference type="GO" id="GO:0000287">
    <property type="term" value="F:magnesium ion binding"/>
    <property type="evidence" value="ECO:0007669"/>
    <property type="project" value="UniProtKB-UniRule"/>
</dbReference>
<comment type="cofactor">
    <cofactor evidence="11">
        <name>Mg(2+)</name>
        <dbReference type="ChEBI" id="CHEBI:18420"/>
    </cofactor>
    <text evidence="11">Binds 1 Mg(2+) ion per subunit.</text>
</comment>
<evidence type="ECO:0000256" key="3">
    <source>
        <dbReference type="ARBA" id="ARBA00012154"/>
    </source>
</evidence>